<evidence type="ECO:0000256" key="3">
    <source>
        <dbReference type="ARBA" id="ARBA00010941"/>
    </source>
</evidence>
<feature type="domain" description="Fructose-1-6-bisphosphatase class 1 C-terminal" evidence="12">
    <location>
        <begin position="190"/>
        <end position="323"/>
    </location>
</feature>
<feature type="binding site" evidence="9">
    <location>
        <position position="106"/>
    </location>
    <ligand>
        <name>Mg(2+)</name>
        <dbReference type="ChEBI" id="CHEBI:18420"/>
        <label>1</label>
    </ligand>
</feature>
<evidence type="ECO:0000256" key="5">
    <source>
        <dbReference type="ARBA" id="ARBA00022723"/>
    </source>
</evidence>
<protein>
    <recommendedName>
        <fullName evidence="9">Fructose-1,6-bisphosphatase class 1</fullName>
        <shortName evidence="9">FBPase class 1</shortName>
        <ecNumber evidence="9">3.1.3.11</ecNumber>
    </recommendedName>
    <alternativeName>
        <fullName evidence="9">D-fructose-1,6-bisphosphate 1-phosphohydrolase class 1</fullName>
    </alternativeName>
</protein>
<dbReference type="Gene3D" id="3.30.540.10">
    <property type="entry name" value="Fructose-1,6-Bisphosphatase, subunit A, domain 1"/>
    <property type="match status" value="1"/>
</dbReference>
<evidence type="ECO:0000256" key="8">
    <source>
        <dbReference type="ARBA" id="ARBA00023277"/>
    </source>
</evidence>
<reference evidence="13 14" key="1">
    <citation type="submission" date="2020-10" db="EMBL/GenBank/DDBJ databases">
        <title>The genome sequence of Chitinilyticum litopenaei 4Y14.</title>
        <authorList>
            <person name="Liu Y."/>
        </authorList>
    </citation>
    <scope>NUCLEOTIDE SEQUENCE [LARGE SCALE GENOMIC DNA]</scope>
    <source>
        <strain evidence="13 14">4Y14</strain>
    </source>
</reference>
<dbReference type="SUPFAM" id="SSF56655">
    <property type="entry name" value="Carbohydrate phosphatase"/>
    <property type="match status" value="1"/>
</dbReference>
<dbReference type="Proteomes" id="UP000604481">
    <property type="component" value="Unassembled WGS sequence"/>
</dbReference>
<comment type="caution">
    <text evidence="9">Lacks conserved residue(s) required for the propagation of feature annotation.</text>
</comment>
<proteinExistence type="inferred from homology"/>
<dbReference type="InterPro" id="IPR028343">
    <property type="entry name" value="FBPtase"/>
</dbReference>
<comment type="cofactor">
    <cofactor evidence="9">
        <name>Mg(2+)</name>
        <dbReference type="ChEBI" id="CHEBI:18420"/>
    </cofactor>
    <text evidence="9">Binds 2 magnesium ions per subunit.</text>
</comment>
<evidence type="ECO:0000256" key="10">
    <source>
        <dbReference type="RuleBase" id="RU000508"/>
    </source>
</evidence>
<accession>A0A8J7K9V0</accession>
<feature type="binding site" evidence="9">
    <location>
        <position position="84"/>
    </location>
    <ligand>
        <name>Mg(2+)</name>
        <dbReference type="ChEBI" id="CHEBI:18420"/>
        <label>1</label>
    </ligand>
</feature>
<keyword evidence="7 9" id="KW-0460">Magnesium</keyword>
<evidence type="ECO:0000256" key="2">
    <source>
        <dbReference type="ARBA" id="ARBA00005215"/>
    </source>
</evidence>
<dbReference type="PANTHER" id="PTHR11556:SF35">
    <property type="entry name" value="SEDOHEPTULOSE-1,7-BISPHOSPHATASE, CHLOROPLASTIC"/>
    <property type="match status" value="1"/>
</dbReference>
<name>A0A8J7K9V0_9NEIS</name>
<feature type="binding site" evidence="9">
    <location>
        <position position="266"/>
    </location>
    <ligand>
        <name>substrate</name>
    </ligand>
</feature>
<feature type="binding site" evidence="9">
    <location>
        <position position="106"/>
    </location>
    <ligand>
        <name>Mg(2+)</name>
        <dbReference type="ChEBI" id="CHEBI:18420"/>
        <label>2</label>
    </ligand>
</feature>
<feature type="domain" description="Fructose-1-6-bisphosphatase class I N-terminal" evidence="11">
    <location>
        <begin position="10"/>
        <end position="185"/>
    </location>
</feature>
<comment type="subcellular location">
    <subcellularLocation>
        <location evidence="9">Cytoplasm</location>
    </subcellularLocation>
</comment>
<keyword evidence="14" id="KW-1185">Reference proteome</keyword>
<dbReference type="PIRSF" id="PIRSF500210">
    <property type="entry name" value="FBPtase"/>
    <property type="match status" value="1"/>
</dbReference>
<dbReference type="EMBL" id="JADFUA010000002">
    <property type="protein sequence ID" value="MBE9608704.1"/>
    <property type="molecule type" value="Genomic_DNA"/>
</dbReference>
<evidence type="ECO:0000259" key="11">
    <source>
        <dbReference type="Pfam" id="PF00316"/>
    </source>
</evidence>
<dbReference type="RefSeq" id="WP_194115233.1">
    <property type="nucleotide sequence ID" value="NZ_JADFUA010000002.1"/>
</dbReference>
<evidence type="ECO:0000259" key="12">
    <source>
        <dbReference type="Pfam" id="PF18913"/>
    </source>
</evidence>
<feature type="binding site" evidence="9">
    <location>
        <position position="272"/>
    </location>
    <ligand>
        <name>Mg(2+)</name>
        <dbReference type="ChEBI" id="CHEBI:18420"/>
        <label>2</label>
    </ligand>
</feature>
<feature type="binding site" evidence="9">
    <location>
        <position position="109"/>
    </location>
    <ligand>
        <name>Mg(2+)</name>
        <dbReference type="ChEBI" id="CHEBI:18420"/>
        <label>2</label>
    </ligand>
</feature>
<evidence type="ECO:0000256" key="9">
    <source>
        <dbReference type="HAMAP-Rule" id="MF_01855"/>
    </source>
</evidence>
<dbReference type="HAMAP" id="MF_01855">
    <property type="entry name" value="FBPase_class1"/>
    <property type="match status" value="1"/>
</dbReference>
<dbReference type="GO" id="GO:0006000">
    <property type="term" value="P:fructose metabolic process"/>
    <property type="evidence" value="ECO:0007669"/>
    <property type="project" value="TreeGrafter"/>
</dbReference>
<dbReference type="NCBIfam" id="NF006780">
    <property type="entry name" value="PRK09293.1-4"/>
    <property type="match status" value="1"/>
</dbReference>
<dbReference type="GO" id="GO:0006094">
    <property type="term" value="P:gluconeogenesis"/>
    <property type="evidence" value="ECO:0007669"/>
    <property type="project" value="UniProtKB-UniRule"/>
</dbReference>
<dbReference type="GO" id="GO:0030388">
    <property type="term" value="P:fructose 1,6-bisphosphate metabolic process"/>
    <property type="evidence" value="ECO:0007669"/>
    <property type="project" value="TreeGrafter"/>
</dbReference>
<feature type="binding site" evidence="9">
    <location>
        <position position="108"/>
    </location>
    <ligand>
        <name>Mg(2+)</name>
        <dbReference type="ChEBI" id="CHEBI:18420"/>
        <label>1</label>
    </ligand>
</feature>
<gene>
    <name evidence="9" type="primary">fbp</name>
    <name evidence="13" type="ORF">INR99_05010</name>
</gene>
<dbReference type="InterPro" id="IPR000146">
    <property type="entry name" value="FBPase_class-1"/>
</dbReference>
<keyword evidence="8 9" id="KW-0119">Carbohydrate metabolism</keyword>
<evidence type="ECO:0000256" key="4">
    <source>
        <dbReference type="ARBA" id="ARBA00022490"/>
    </source>
</evidence>
<dbReference type="NCBIfam" id="NF006779">
    <property type="entry name" value="PRK09293.1-3"/>
    <property type="match status" value="1"/>
</dbReference>
<feature type="binding site" evidence="9">
    <location>
        <begin position="109"/>
        <end position="112"/>
    </location>
    <ligand>
        <name>substrate</name>
    </ligand>
</feature>
<dbReference type="GO" id="GO:0006002">
    <property type="term" value="P:fructose 6-phosphate metabolic process"/>
    <property type="evidence" value="ECO:0007669"/>
    <property type="project" value="TreeGrafter"/>
</dbReference>
<evidence type="ECO:0000256" key="7">
    <source>
        <dbReference type="ARBA" id="ARBA00022842"/>
    </source>
</evidence>
<sequence length="325" mass="34462">MQTLSQYLHQHATTPAVTAVMLALADGCRAIGQAVRNAAFTGQTGLAGSGNIQGEAQKKLDVLSNDLLAERLRSQPAVCAFASEENDSITLTPNPPHPGGVLVAFDPLDGSSNLDINAPVGTIFSLLPAPAAATVSEADFLQPGQQQLAAGYALYGPATVLVLTVDATVSAFTLDETHGEFILTQDALTLPAETGEFAINAANLRHWGDAIVRYVAECQAGRDGPRSKDFNMRWVAAMVADVHRILSRGGVFLYPADRRASAASGKLRLLYEASPMALLIERAGGLASTGHARILDIRPASLHQRVPVLLGARHEIERLNDYHTS</sequence>
<dbReference type="InterPro" id="IPR044015">
    <property type="entry name" value="FBPase_C_dom"/>
</dbReference>
<feature type="binding site" evidence="9">
    <location>
        <position position="200"/>
    </location>
    <ligand>
        <name>substrate</name>
    </ligand>
</feature>
<dbReference type="PIRSF" id="PIRSF000904">
    <property type="entry name" value="FBPtase_SBPase"/>
    <property type="match status" value="1"/>
</dbReference>
<organism evidence="13 14">
    <name type="scientific">Chitinilyticum piscinae</name>
    <dbReference type="NCBI Taxonomy" id="2866724"/>
    <lineage>
        <taxon>Bacteria</taxon>
        <taxon>Pseudomonadati</taxon>
        <taxon>Pseudomonadota</taxon>
        <taxon>Betaproteobacteria</taxon>
        <taxon>Neisseriales</taxon>
        <taxon>Chitinibacteraceae</taxon>
        <taxon>Chitinilyticum</taxon>
    </lineage>
</organism>
<evidence type="ECO:0000256" key="6">
    <source>
        <dbReference type="ARBA" id="ARBA00022801"/>
    </source>
</evidence>
<comment type="similarity">
    <text evidence="3 9 10">Belongs to the FBPase class 1 family.</text>
</comment>
<dbReference type="AlphaFoldDB" id="A0A8J7K9V0"/>
<dbReference type="InterPro" id="IPR033391">
    <property type="entry name" value="FBPase_N"/>
</dbReference>
<dbReference type="GO" id="GO:0042132">
    <property type="term" value="F:fructose 1,6-bisphosphate 1-phosphatase activity"/>
    <property type="evidence" value="ECO:0007669"/>
    <property type="project" value="UniProtKB-UniRule"/>
</dbReference>
<dbReference type="PANTHER" id="PTHR11556">
    <property type="entry name" value="FRUCTOSE-1,6-BISPHOSPHATASE-RELATED"/>
    <property type="match status" value="1"/>
</dbReference>
<keyword evidence="6 9" id="KW-0378">Hydrolase</keyword>
<evidence type="ECO:0000313" key="13">
    <source>
        <dbReference type="EMBL" id="MBE9608704.1"/>
    </source>
</evidence>
<dbReference type="GO" id="GO:0005986">
    <property type="term" value="P:sucrose biosynthetic process"/>
    <property type="evidence" value="ECO:0007669"/>
    <property type="project" value="TreeGrafter"/>
</dbReference>
<comment type="catalytic activity">
    <reaction evidence="1 9">
        <text>beta-D-fructose 1,6-bisphosphate + H2O = beta-D-fructose 6-phosphate + phosphate</text>
        <dbReference type="Rhea" id="RHEA:11064"/>
        <dbReference type="ChEBI" id="CHEBI:15377"/>
        <dbReference type="ChEBI" id="CHEBI:32966"/>
        <dbReference type="ChEBI" id="CHEBI:43474"/>
        <dbReference type="ChEBI" id="CHEBI:57634"/>
        <dbReference type="EC" id="3.1.3.11"/>
    </reaction>
</comment>
<dbReference type="FunFam" id="3.40.190.80:FF:000011">
    <property type="entry name" value="Fructose-1,6-bisphosphatase class 1"/>
    <property type="match status" value="1"/>
</dbReference>
<comment type="caution">
    <text evidence="13">The sequence shown here is derived from an EMBL/GenBank/DDBJ whole genome shotgun (WGS) entry which is preliminary data.</text>
</comment>
<dbReference type="Gene3D" id="3.40.190.80">
    <property type="match status" value="1"/>
</dbReference>
<keyword evidence="4 9" id="KW-0963">Cytoplasm</keyword>
<comment type="subunit">
    <text evidence="9">Homotetramer.</text>
</comment>
<evidence type="ECO:0000313" key="14">
    <source>
        <dbReference type="Proteomes" id="UP000604481"/>
    </source>
</evidence>
<dbReference type="GO" id="GO:0000287">
    <property type="term" value="F:magnesium ion binding"/>
    <property type="evidence" value="ECO:0007669"/>
    <property type="project" value="UniProtKB-UniRule"/>
</dbReference>
<dbReference type="EC" id="3.1.3.11" evidence="9"/>
<dbReference type="Pfam" id="PF18913">
    <property type="entry name" value="FBPase_C"/>
    <property type="match status" value="1"/>
</dbReference>
<dbReference type="CDD" id="cd00354">
    <property type="entry name" value="FBPase"/>
    <property type="match status" value="1"/>
</dbReference>
<dbReference type="Pfam" id="PF00316">
    <property type="entry name" value="FBPase"/>
    <property type="match status" value="1"/>
</dbReference>
<dbReference type="PROSITE" id="PS00124">
    <property type="entry name" value="FBPASE"/>
    <property type="match status" value="1"/>
</dbReference>
<dbReference type="PRINTS" id="PR00115">
    <property type="entry name" value="F16BPHPHTASE"/>
</dbReference>
<dbReference type="GO" id="GO:0005829">
    <property type="term" value="C:cytosol"/>
    <property type="evidence" value="ECO:0007669"/>
    <property type="project" value="TreeGrafter"/>
</dbReference>
<dbReference type="InterPro" id="IPR020548">
    <property type="entry name" value="Fructose_bisphosphatase_AS"/>
</dbReference>
<comment type="pathway">
    <text evidence="2">Carbohydrate biosynthesis; Calvin cycle.</text>
</comment>
<keyword evidence="5 9" id="KW-0479">Metal-binding</keyword>
<evidence type="ECO:0000256" key="1">
    <source>
        <dbReference type="ARBA" id="ARBA00001273"/>
    </source>
</evidence>